<dbReference type="STRING" id="691883.A0A058ZFZ6"/>
<keyword evidence="5" id="KW-0067">ATP-binding</keyword>
<dbReference type="SUPFAM" id="SSF52540">
    <property type="entry name" value="P-loop containing nucleoside triphosphate hydrolases"/>
    <property type="match status" value="1"/>
</dbReference>
<feature type="domain" description="Helicase C-terminal" evidence="9">
    <location>
        <begin position="424"/>
        <end position="602"/>
    </location>
</feature>
<evidence type="ECO:0000256" key="1">
    <source>
        <dbReference type="ARBA" id="ARBA00012552"/>
    </source>
</evidence>
<feature type="domain" description="DEAD-box RNA helicase Q" evidence="10">
    <location>
        <begin position="94"/>
        <end position="122"/>
    </location>
</feature>
<keyword evidence="12" id="KW-1185">Reference proteome</keyword>
<dbReference type="GO" id="GO:0003724">
    <property type="term" value="F:RNA helicase activity"/>
    <property type="evidence" value="ECO:0007669"/>
    <property type="project" value="UniProtKB-EC"/>
</dbReference>
<dbReference type="RefSeq" id="XP_009492549.1">
    <property type="nucleotide sequence ID" value="XM_009494274.1"/>
</dbReference>
<feature type="region of interest" description="Disordered" evidence="7">
    <location>
        <begin position="1"/>
        <end position="44"/>
    </location>
</feature>
<feature type="domain" description="Helicase ATP-binding" evidence="8">
    <location>
        <begin position="125"/>
        <end position="362"/>
    </location>
</feature>
<evidence type="ECO:0000256" key="6">
    <source>
        <dbReference type="PROSITE-ProRule" id="PRU00552"/>
    </source>
</evidence>
<gene>
    <name evidence="11" type="ORF">H696_00423</name>
</gene>
<dbReference type="PROSITE" id="PS51192">
    <property type="entry name" value="HELICASE_ATP_BIND_1"/>
    <property type="match status" value="1"/>
</dbReference>
<dbReference type="CDD" id="cd18787">
    <property type="entry name" value="SF2_C_DEAD"/>
    <property type="match status" value="1"/>
</dbReference>
<keyword evidence="3" id="KW-0378">Hydrolase</keyword>
<dbReference type="InterPro" id="IPR011545">
    <property type="entry name" value="DEAD/DEAH_box_helicase_dom"/>
</dbReference>
<dbReference type="OrthoDB" id="434041at2759"/>
<feature type="short sequence motif" description="Q motif" evidence="6">
    <location>
        <begin position="94"/>
        <end position="122"/>
    </location>
</feature>
<sequence length="807" mass="81927">MAPPRPPPASQPQPPPGRPAARKARHFQASFHSGRAHLVSERRRTADIALSAGDAPTAGGPPAPTVTVGRFDFNAPDDAPLPEPGPATGTPGPRHFDRFLLHPAVLRAIRLAGYCQPSPVQAAALPVARAGADLVVQSASGTGKTLVFAIPIAELVLSDRGASRAAAAAAAGAAASTSPGPGAHGPPVDPTRALVVAPTREIAIQIADVLRACLPEPAGSGPGAWVALCIGGQSVQDGRRSFGDPRLAPVVVGTPGRLGHLLEAGDLRLGRVRILVLDEADLLFRGLGPGRGSGAGGGGGGGGGGGSDGTTSSSTTPFHRDLLRVVRACPAPGDRQTILVSATWPPGVRRLAGEVVYGRPVGGRALGPAPSPVLVAVGRGDRPALRGLAHFHLDPGLGTAPPGALASIVASALGLPADDPEVEDLTAKVHRLSELLHANTPGPVHQAVVFARRRSHVSAVATALERLGHRVVALSSLEEQEARVRALQALRSSTARVLVSTDLAARGVDLERVNLVAMLDVGTSGPPGHAPDEGPTKAPVPMGPLDAEQAAQYFHRAGRAGRFGSFGAVVLVDRLAAVRRLAPLLGAEVLPESGPPPGDDGDYFALMNGGDLAGPEPGMRIFPCPPVLPGLIGDYLTAEPAASPPSAAKPNDTDQNAAPGHSDDEAEYTRRAAAASGRSLRALAGLLAQAEQSVMAPDDLPSAEELEGPVAGDAPRAPGPGPTAPATPPAAVASSHASTRPGSWNWPSGTTIPGPDPPWVPAPGPVCPALLTPASWPRMPLLDGRPAWPAAGAPAFLPFRRLPSDLA</sequence>
<evidence type="ECO:0000313" key="11">
    <source>
        <dbReference type="EMBL" id="KCV72848.1"/>
    </source>
</evidence>
<feature type="compositionally biased region" description="Pro residues" evidence="7">
    <location>
        <begin position="1"/>
        <end position="18"/>
    </location>
</feature>
<evidence type="ECO:0000259" key="8">
    <source>
        <dbReference type="PROSITE" id="PS51192"/>
    </source>
</evidence>
<dbReference type="GO" id="GO:0005524">
    <property type="term" value="F:ATP binding"/>
    <property type="evidence" value="ECO:0007669"/>
    <property type="project" value="UniProtKB-KW"/>
</dbReference>
<feature type="compositionally biased region" description="Polar residues" evidence="7">
    <location>
        <begin position="735"/>
        <end position="751"/>
    </location>
</feature>
<feature type="region of interest" description="Disordered" evidence="7">
    <location>
        <begin position="694"/>
        <end position="760"/>
    </location>
</feature>
<dbReference type="Pfam" id="PF00271">
    <property type="entry name" value="Helicase_C"/>
    <property type="match status" value="1"/>
</dbReference>
<feature type="region of interest" description="Disordered" evidence="7">
    <location>
        <begin position="523"/>
        <end position="542"/>
    </location>
</feature>
<evidence type="ECO:0000259" key="10">
    <source>
        <dbReference type="PROSITE" id="PS51195"/>
    </source>
</evidence>
<dbReference type="InterPro" id="IPR014001">
    <property type="entry name" value="Helicase_ATP-bd"/>
</dbReference>
<dbReference type="GO" id="GO:0016787">
    <property type="term" value="F:hydrolase activity"/>
    <property type="evidence" value="ECO:0007669"/>
    <property type="project" value="UniProtKB-KW"/>
</dbReference>
<accession>A0A058ZFZ6</accession>
<dbReference type="GO" id="GO:0003676">
    <property type="term" value="F:nucleic acid binding"/>
    <property type="evidence" value="ECO:0007669"/>
    <property type="project" value="InterPro"/>
</dbReference>
<dbReference type="PROSITE" id="PS51195">
    <property type="entry name" value="Q_MOTIF"/>
    <property type="match status" value="1"/>
</dbReference>
<feature type="compositionally biased region" description="Gly residues" evidence="7">
    <location>
        <begin position="292"/>
        <end position="308"/>
    </location>
</feature>
<keyword evidence="4" id="KW-0347">Helicase</keyword>
<dbReference type="AlphaFoldDB" id="A0A058ZFZ6"/>
<feature type="compositionally biased region" description="Low complexity" evidence="7">
    <location>
        <begin position="640"/>
        <end position="650"/>
    </location>
</feature>
<organism evidence="11">
    <name type="scientific">Fonticula alba</name>
    <name type="common">Slime mold</name>
    <dbReference type="NCBI Taxonomy" id="691883"/>
    <lineage>
        <taxon>Eukaryota</taxon>
        <taxon>Rotosphaerida</taxon>
        <taxon>Fonticulaceae</taxon>
        <taxon>Fonticula</taxon>
    </lineage>
</organism>
<reference evidence="11" key="1">
    <citation type="submission" date="2013-04" db="EMBL/GenBank/DDBJ databases">
        <title>The Genome Sequence of Fonticula alba ATCC 38817.</title>
        <authorList>
            <consortium name="The Broad Institute Genomics Platform"/>
            <person name="Russ C."/>
            <person name="Cuomo C."/>
            <person name="Burger G."/>
            <person name="Gray M.W."/>
            <person name="Holland P.W.H."/>
            <person name="King N."/>
            <person name="Lang F.B.F."/>
            <person name="Roger A.J."/>
            <person name="Ruiz-Trillo I."/>
            <person name="Brown M."/>
            <person name="Walker B."/>
            <person name="Young S."/>
            <person name="Zeng Q."/>
            <person name="Gargeya S."/>
            <person name="Fitzgerald M."/>
            <person name="Haas B."/>
            <person name="Abouelleil A."/>
            <person name="Allen A.W."/>
            <person name="Alvarado L."/>
            <person name="Arachchi H.M."/>
            <person name="Berlin A.M."/>
            <person name="Chapman S.B."/>
            <person name="Gainer-Dewar J."/>
            <person name="Goldberg J."/>
            <person name="Griggs A."/>
            <person name="Gujja S."/>
            <person name="Hansen M."/>
            <person name="Howarth C."/>
            <person name="Imamovic A."/>
            <person name="Ireland A."/>
            <person name="Larimer J."/>
            <person name="McCowan C."/>
            <person name="Murphy C."/>
            <person name="Pearson M."/>
            <person name="Poon T.W."/>
            <person name="Priest M."/>
            <person name="Roberts A."/>
            <person name="Saif S."/>
            <person name="Shea T."/>
            <person name="Sisk P."/>
            <person name="Sykes S."/>
            <person name="Wortman J."/>
            <person name="Nusbaum C."/>
            <person name="Birren B."/>
        </authorList>
    </citation>
    <scope>NUCLEOTIDE SEQUENCE [LARGE SCALE GENOMIC DNA]</scope>
    <source>
        <strain evidence="11">ATCC 38817</strain>
    </source>
</reference>
<dbReference type="SMART" id="SM00490">
    <property type="entry name" value="HELICc"/>
    <property type="match status" value="1"/>
</dbReference>
<dbReference type="InterPro" id="IPR014014">
    <property type="entry name" value="RNA_helicase_DEAD_Q_motif"/>
</dbReference>
<dbReference type="InterPro" id="IPR027417">
    <property type="entry name" value="P-loop_NTPase"/>
</dbReference>
<keyword evidence="2" id="KW-0547">Nucleotide-binding</keyword>
<dbReference type="EC" id="3.6.4.13" evidence="1"/>
<dbReference type="SMART" id="SM00487">
    <property type="entry name" value="DEXDc"/>
    <property type="match status" value="1"/>
</dbReference>
<evidence type="ECO:0000256" key="4">
    <source>
        <dbReference type="ARBA" id="ARBA00022806"/>
    </source>
</evidence>
<dbReference type="CDD" id="cd00268">
    <property type="entry name" value="DEADc"/>
    <property type="match status" value="1"/>
</dbReference>
<dbReference type="InterPro" id="IPR001650">
    <property type="entry name" value="Helicase_C-like"/>
</dbReference>
<feature type="compositionally biased region" description="Basic and acidic residues" evidence="7">
    <location>
        <begin position="661"/>
        <end position="670"/>
    </location>
</feature>
<dbReference type="PANTHER" id="PTHR47958">
    <property type="entry name" value="ATP-DEPENDENT RNA HELICASE DBP3"/>
    <property type="match status" value="1"/>
</dbReference>
<evidence type="ECO:0000256" key="7">
    <source>
        <dbReference type="SAM" id="MobiDB-lite"/>
    </source>
</evidence>
<dbReference type="Proteomes" id="UP000030693">
    <property type="component" value="Unassembled WGS sequence"/>
</dbReference>
<feature type="region of interest" description="Disordered" evidence="7">
    <location>
        <begin position="638"/>
        <end position="673"/>
    </location>
</feature>
<dbReference type="eggNOG" id="KOG4284">
    <property type="taxonomic scope" value="Eukaryota"/>
</dbReference>
<proteinExistence type="predicted"/>
<evidence type="ECO:0000256" key="3">
    <source>
        <dbReference type="ARBA" id="ARBA00022801"/>
    </source>
</evidence>
<dbReference type="GeneID" id="20525148"/>
<dbReference type="Gene3D" id="3.40.50.300">
    <property type="entry name" value="P-loop containing nucleotide triphosphate hydrolases"/>
    <property type="match status" value="2"/>
</dbReference>
<dbReference type="Pfam" id="PF00270">
    <property type="entry name" value="DEAD"/>
    <property type="match status" value="1"/>
</dbReference>
<feature type="region of interest" description="Disordered" evidence="7">
    <location>
        <begin position="292"/>
        <end position="316"/>
    </location>
</feature>
<dbReference type="EMBL" id="KB932201">
    <property type="protein sequence ID" value="KCV72848.1"/>
    <property type="molecule type" value="Genomic_DNA"/>
</dbReference>
<dbReference type="PROSITE" id="PS51194">
    <property type="entry name" value="HELICASE_CTER"/>
    <property type="match status" value="1"/>
</dbReference>
<evidence type="ECO:0000259" key="9">
    <source>
        <dbReference type="PROSITE" id="PS51194"/>
    </source>
</evidence>
<evidence type="ECO:0000256" key="2">
    <source>
        <dbReference type="ARBA" id="ARBA00022741"/>
    </source>
</evidence>
<evidence type="ECO:0000256" key="5">
    <source>
        <dbReference type="ARBA" id="ARBA00022840"/>
    </source>
</evidence>
<evidence type="ECO:0000313" key="12">
    <source>
        <dbReference type="Proteomes" id="UP000030693"/>
    </source>
</evidence>
<dbReference type="InterPro" id="IPR044742">
    <property type="entry name" value="DEAD/DEAH_RhlB"/>
</dbReference>
<name>A0A058ZFZ6_FONAL</name>
<protein>
    <recommendedName>
        <fullName evidence="1">RNA helicase</fullName>
        <ecNumber evidence="1">3.6.4.13</ecNumber>
    </recommendedName>
</protein>
<feature type="compositionally biased region" description="Pro residues" evidence="7">
    <location>
        <begin position="717"/>
        <end position="728"/>
    </location>
</feature>